<dbReference type="Gene3D" id="1.25.40.10">
    <property type="entry name" value="Tetratricopeptide repeat domain"/>
    <property type="match status" value="2"/>
</dbReference>
<proteinExistence type="predicted"/>
<keyword evidence="1" id="KW-0805">Transcription regulation</keyword>
<feature type="repeat" description="TPR" evidence="4">
    <location>
        <begin position="474"/>
        <end position="507"/>
    </location>
</feature>
<evidence type="ECO:0000256" key="4">
    <source>
        <dbReference type="PROSITE-ProRule" id="PRU00339"/>
    </source>
</evidence>
<dbReference type="Pfam" id="PF13181">
    <property type="entry name" value="TPR_8"/>
    <property type="match status" value="2"/>
</dbReference>
<accession>A0A9X1U0L7</accession>
<dbReference type="PROSITE" id="PS01124">
    <property type="entry name" value="HTH_ARAC_FAMILY_2"/>
    <property type="match status" value="1"/>
</dbReference>
<feature type="domain" description="HTH araC/xylS-type" evidence="5">
    <location>
        <begin position="16"/>
        <end position="115"/>
    </location>
</feature>
<dbReference type="InterPro" id="IPR009057">
    <property type="entry name" value="Homeodomain-like_sf"/>
</dbReference>
<keyword evidence="3" id="KW-0804">Transcription</keyword>
<dbReference type="PANTHER" id="PTHR43280">
    <property type="entry name" value="ARAC-FAMILY TRANSCRIPTIONAL REGULATOR"/>
    <property type="match status" value="1"/>
</dbReference>
<dbReference type="Gene3D" id="1.10.10.60">
    <property type="entry name" value="Homeodomain-like"/>
    <property type="match status" value="1"/>
</dbReference>
<protein>
    <submittedName>
        <fullName evidence="6">Helix-turn-helix domain-containing protein</fullName>
    </submittedName>
</protein>
<dbReference type="AlphaFoldDB" id="A0A9X1U0L7"/>
<dbReference type="PROSITE" id="PS50005">
    <property type="entry name" value="TPR"/>
    <property type="match status" value="3"/>
</dbReference>
<dbReference type="InterPro" id="IPR018062">
    <property type="entry name" value="HTH_AraC-typ_CS"/>
</dbReference>
<sequence>MENELSNIPYQGKFIEQVEAAVLGNISNEQFGVSELADLMNMSRSSLLRKIKKQTGLSASRFIRQVRLKKGMELLEETELTVSEISYQVGFGNNSYFIKCFREYYGHSPGEVRKNGFEEAPISESNEAESKGDAQNSFLEQYRLHLLVTMVLMLCLAAFLIFQNSTPNSEITNSHITKSIAVLPFKNMSSDSTNLYFVNGLMEASLNKLQKIKDLRVISRTSVEKYRNTDKTVKEIAEELHVNYLVEGSGQRVGDQVLLNIQLIDASRDTPVWAEQYNQKVIDIFSLQNAIAKKIADAIQAKVTPAELERIEKKPTENLVAYEYYLKALELLQTETKEGLKAAIPLFEKAIEADPHFALAYSKIAIAYYYLDIYQVEKHYADVINYNADKALLYDPKSAESLIAKALYYMDINEFRYAIPHLEKALEYNPNSSAVVNMLSSLYANTIPNTAKSLEYALKGVQLDIAANDSIGKSYIYLNLSNAFIQNGFTEEALKYINLALDYNPNNYYAPYLKIYIQYAKHENLDKTRKLLLKEWKKDTTRLDIMQEVAKLYYFQEKYDSAFYYYKKFVKVKEENGLNIYPQEDLKIGMVFEKMGMKKRAEDFYKTYAAYCESDQSIYQPASLAMKYLHENKPDLAIEQLKLFASKNNYQYWILLFLEKDPLMKTLKNHPEYEVVVQKIKDRFWENNRQLKKSLKEKGLIN</sequence>
<dbReference type="InterPro" id="IPR018060">
    <property type="entry name" value="HTH_AraC"/>
</dbReference>
<gene>
    <name evidence="6" type="ORF">K8089_02190</name>
</gene>
<dbReference type="EMBL" id="JAIRBA010000003">
    <property type="protein sequence ID" value="MCG2417815.1"/>
    <property type="molecule type" value="Genomic_DNA"/>
</dbReference>
<evidence type="ECO:0000256" key="2">
    <source>
        <dbReference type="ARBA" id="ARBA00023125"/>
    </source>
</evidence>
<dbReference type="PANTHER" id="PTHR43280:SF2">
    <property type="entry name" value="HTH-TYPE TRANSCRIPTIONAL REGULATOR EXSA"/>
    <property type="match status" value="1"/>
</dbReference>
<organism evidence="6 7">
    <name type="scientific">Aequorivita vitellina</name>
    <dbReference type="NCBI Taxonomy" id="2874475"/>
    <lineage>
        <taxon>Bacteria</taxon>
        <taxon>Pseudomonadati</taxon>
        <taxon>Bacteroidota</taxon>
        <taxon>Flavobacteriia</taxon>
        <taxon>Flavobacteriales</taxon>
        <taxon>Flavobacteriaceae</taxon>
        <taxon>Aequorivita</taxon>
    </lineage>
</organism>
<dbReference type="InterPro" id="IPR011990">
    <property type="entry name" value="TPR-like_helical_dom_sf"/>
</dbReference>
<dbReference type="InterPro" id="IPR020449">
    <property type="entry name" value="Tscrpt_reg_AraC-type_HTH"/>
</dbReference>
<dbReference type="SUPFAM" id="SSF46689">
    <property type="entry name" value="Homeodomain-like"/>
    <property type="match status" value="1"/>
</dbReference>
<dbReference type="SUPFAM" id="SSF48452">
    <property type="entry name" value="TPR-like"/>
    <property type="match status" value="1"/>
</dbReference>
<evidence type="ECO:0000313" key="6">
    <source>
        <dbReference type="EMBL" id="MCG2417815.1"/>
    </source>
</evidence>
<dbReference type="RefSeq" id="WP_237601635.1">
    <property type="nucleotide sequence ID" value="NZ_JAIRBA010000003.1"/>
</dbReference>
<feature type="repeat" description="TPR" evidence="4">
    <location>
        <begin position="399"/>
        <end position="432"/>
    </location>
</feature>
<dbReference type="Proteomes" id="UP001139461">
    <property type="component" value="Unassembled WGS sequence"/>
</dbReference>
<evidence type="ECO:0000313" key="7">
    <source>
        <dbReference type="Proteomes" id="UP001139461"/>
    </source>
</evidence>
<comment type="caution">
    <text evidence="6">The sequence shown here is derived from an EMBL/GenBank/DDBJ whole genome shotgun (WGS) entry which is preliminary data.</text>
</comment>
<feature type="repeat" description="TPR" evidence="4">
    <location>
        <begin position="543"/>
        <end position="576"/>
    </location>
</feature>
<dbReference type="PRINTS" id="PR00032">
    <property type="entry name" value="HTHARAC"/>
</dbReference>
<evidence type="ECO:0000259" key="5">
    <source>
        <dbReference type="PROSITE" id="PS01124"/>
    </source>
</evidence>
<reference evidence="6" key="1">
    <citation type="submission" date="2021-09" db="EMBL/GenBank/DDBJ databases">
        <title>Genome of Aequorivita sp. strain F47161.</title>
        <authorList>
            <person name="Wang Y."/>
        </authorList>
    </citation>
    <scope>NUCLEOTIDE SEQUENCE</scope>
    <source>
        <strain evidence="6">F47161</strain>
    </source>
</reference>
<dbReference type="InterPro" id="IPR019734">
    <property type="entry name" value="TPR_rpt"/>
</dbReference>
<dbReference type="Pfam" id="PF12833">
    <property type="entry name" value="HTH_18"/>
    <property type="match status" value="1"/>
</dbReference>
<evidence type="ECO:0000256" key="3">
    <source>
        <dbReference type="ARBA" id="ARBA00023163"/>
    </source>
</evidence>
<name>A0A9X1U0L7_9FLAO</name>
<keyword evidence="7" id="KW-1185">Reference proteome</keyword>
<evidence type="ECO:0000256" key="1">
    <source>
        <dbReference type="ARBA" id="ARBA00023015"/>
    </source>
</evidence>
<keyword evidence="2" id="KW-0238">DNA-binding</keyword>
<dbReference type="GO" id="GO:0003700">
    <property type="term" value="F:DNA-binding transcription factor activity"/>
    <property type="evidence" value="ECO:0007669"/>
    <property type="project" value="InterPro"/>
</dbReference>
<dbReference type="PROSITE" id="PS00041">
    <property type="entry name" value="HTH_ARAC_FAMILY_1"/>
    <property type="match status" value="1"/>
</dbReference>
<keyword evidence="4" id="KW-0802">TPR repeat</keyword>
<dbReference type="GO" id="GO:0043565">
    <property type="term" value="F:sequence-specific DNA binding"/>
    <property type="evidence" value="ECO:0007669"/>
    <property type="project" value="InterPro"/>
</dbReference>
<dbReference type="SMART" id="SM00028">
    <property type="entry name" value="TPR"/>
    <property type="match status" value="4"/>
</dbReference>
<dbReference type="SMART" id="SM00342">
    <property type="entry name" value="HTH_ARAC"/>
    <property type="match status" value="1"/>
</dbReference>
<dbReference type="Gene3D" id="3.40.50.10610">
    <property type="entry name" value="ABC-type transport auxiliary lipoprotein component"/>
    <property type="match status" value="1"/>
</dbReference>